<name>W6N7Y7_CLOTY</name>
<comment type="caution">
    <text evidence="1">The sequence shown here is derived from an EMBL/GenBank/DDBJ whole genome shotgun (WGS) entry which is preliminary data.</text>
</comment>
<organism evidence="1 2">
    <name type="scientific">Clostridium tyrobutyricum DIVETGP</name>
    <dbReference type="NCBI Taxonomy" id="1408889"/>
    <lineage>
        <taxon>Bacteria</taxon>
        <taxon>Bacillati</taxon>
        <taxon>Bacillota</taxon>
        <taxon>Clostridia</taxon>
        <taxon>Eubacteriales</taxon>
        <taxon>Clostridiaceae</taxon>
        <taxon>Clostridium</taxon>
    </lineage>
</organism>
<accession>W6N7Y7</accession>
<dbReference type="OrthoDB" id="1911284at2"/>
<dbReference type="Proteomes" id="UP000019482">
    <property type="component" value="Unassembled WGS sequence"/>
</dbReference>
<gene>
    <name evidence="1" type="ORF">CTDIVETGP_1574</name>
</gene>
<proteinExistence type="predicted"/>
<protein>
    <submittedName>
        <fullName evidence="1">Uncharacterized protein</fullName>
    </submittedName>
</protein>
<dbReference type="GeneID" id="29420111"/>
<dbReference type="AlphaFoldDB" id="W6N7Y7"/>
<dbReference type="EMBL" id="CBXI010000024">
    <property type="protein sequence ID" value="CDL91504.1"/>
    <property type="molecule type" value="Genomic_DNA"/>
</dbReference>
<dbReference type="RefSeq" id="WP_017895736.1">
    <property type="nucleotide sequence ID" value="NZ_CBXI010000024.1"/>
</dbReference>
<sequence length="92" mass="10563">MEFNNIKHINCMEDEVVKDYSKPKIHSEITSKIKVKVGDLVQALNGEQTIEGRITREYGMDNDILNIEFKKNNGYARTAIGRMHILKVLQSV</sequence>
<evidence type="ECO:0000313" key="2">
    <source>
        <dbReference type="Proteomes" id="UP000019482"/>
    </source>
</evidence>
<keyword evidence="2" id="KW-1185">Reference proteome</keyword>
<evidence type="ECO:0000313" key="1">
    <source>
        <dbReference type="EMBL" id="CDL91504.1"/>
    </source>
</evidence>
<reference evidence="1 2" key="1">
    <citation type="journal article" date="2015" name="Genome Announc.">
        <title>Draft Genome Sequence of Clostridium tyrobutyricum Strain DIVETGP, Isolated from Cow's Milk for Grana Padano Production.</title>
        <authorList>
            <person name="Soggiu A."/>
            <person name="Piras C."/>
            <person name="Gaiarsa S."/>
            <person name="Sassera D."/>
            <person name="Roncada P."/>
            <person name="Bendixen E."/>
            <person name="Brasca M."/>
            <person name="Bonizzi L."/>
        </authorList>
    </citation>
    <scope>NUCLEOTIDE SEQUENCE [LARGE SCALE GENOMIC DNA]</scope>
    <source>
        <strain evidence="1 2">DIVETGP</strain>
    </source>
</reference>